<organism evidence="1">
    <name type="scientific">bioreactor metagenome</name>
    <dbReference type="NCBI Taxonomy" id="1076179"/>
    <lineage>
        <taxon>unclassified sequences</taxon>
        <taxon>metagenomes</taxon>
        <taxon>ecological metagenomes</taxon>
    </lineage>
</organism>
<comment type="caution">
    <text evidence="1">The sequence shown here is derived from an EMBL/GenBank/DDBJ whole genome shotgun (WGS) entry which is preliminary data.</text>
</comment>
<name>A0A645FSR6_9ZZZZ</name>
<sequence>MVLPASVCQVNPGWKTRIHLQQIIFIFLGFDKLQLAATAPFAVFNHPACNFHQRIIFQRNARPRFSFVGDVKLPHRHGTDTVAIPITNGGDVHFRSGHKFLNNHRVTPLGHYLVKTSACLFVRRSNVCVVIPAFDNHGIIQIVFELFQFRKLIYHMAFRHPYVVFFAKFVQFRFLSFFKRFVRRQKRGNVQLRFQLLLYLDEVVQFCIKIGNDYIYFLNARNILQPFFQH</sequence>
<dbReference type="EMBL" id="VSSQ01061832">
    <property type="protein sequence ID" value="MPN15123.1"/>
    <property type="molecule type" value="Genomic_DNA"/>
</dbReference>
<accession>A0A645FSR6</accession>
<reference evidence="1" key="1">
    <citation type="submission" date="2019-08" db="EMBL/GenBank/DDBJ databases">
        <authorList>
            <person name="Kucharzyk K."/>
            <person name="Murdoch R.W."/>
            <person name="Higgins S."/>
            <person name="Loffler F."/>
        </authorList>
    </citation>
    <scope>NUCLEOTIDE SEQUENCE</scope>
</reference>
<gene>
    <name evidence="1" type="ORF">SDC9_162452</name>
</gene>
<protein>
    <submittedName>
        <fullName evidence="1">Uncharacterized protein</fullName>
    </submittedName>
</protein>
<proteinExistence type="predicted"/>
<evidence type="ECO:0000313" key="1">
    <source>
        <dbReference type="EMBL" id="MPN15123.1"/>
    </source>
</evidence>
<dbReference type="AlphaFoldDB" id="A0A645FSR6"/>